<dbReference type="GeneID" id="103015719"/>
<organism evidence="2 3">
    <name type="scientific">Balaenoptera acutorostrata</name>
    <name type="common">Common minke whale</name>
    <name type="synonym">Balaena rostrata</name>
    <dbReference type="NCBI Taxonomy" id="9767"/>
    <lineage>
        <taxon>Eukaryota</taxon>
        <taxon>Metazoa</taxon>
        <taxon>Chordata</taxon>
        <taxon>Craniata</taxon>
        <taxon>Vertebrata</taxon>
        <taxon>Euteleostomi</taxon>
        <taxon>Mammalia</taxon>
        <taxon>Eutheria</taxon>
        <taxon>Laurasiatheria</taxon>
        <taxon>Artiodactyla</taxon>
        <taxon>Whippomorpha</taxon>
        <taxon>Cetacea</taxon>
        <taxon>Mysticeti</taxon>
        <taxon>Balaenopteridae</taxon>
        <taxon>Balaenoptera</taxon>
    </lineage>
</organism>
<sequence length="564" mass="58179">MPPKIIKTTSTQAPLKAKTERKQIHKPLKRGFPVGEIPSQGQAGAWKGSRSHFSADTVPFGSPSLTGAPPGARPCPASGQRGSRDSGARGPGTRRAAADSGRGCPAPTRKGSGAGRKGQGGVTRRDPPPHPRSPAALLRPPPAGSPPAPPPAARVRGGGAGCARARGRGAAVGSAGNPRGPATGGRRGGSSGAGLQGAPRSRGRGLGRGGGAARPARKRSRPRVSGRSRGVWRLVLARRTGTALSRLSPASPLSCPAAGGGRELAGEVSSWPVGFACLLGALGGEESSSSLVHGRAGHRKVSYQLGDGGGPSASLLTGWDDLKVPEVSPASRAPGFPSSHPLSCSGGPWAGGRGDLAVPPPARWASRRHPRGLPALQLRSRRTVEPRSQRNRVRVLAGHRGVSIRPRASANTPEGRPGQEYPWNRTSDSGVSTSLSHFRSSPELGVVTVPRPDRYGPSNQGQRKAMLIRLLKAALGVQITVSKSLPGSVYGEKGSNGSSSFYYANCALSKIKCSLRKQSSALGPPEAAAYSREAASEGRKPQQGAGRGTLRLRKRDHPPQSKPF</sequence>
<evidence type="ECO:0000313" key="3">
    <source>
        <dbReference type="RefSeq" id="XP_057414650.1"/>
    </source>
</evidence>
<feature type="compositionally biased region" description="Low complexity" evidence="1">
    <location>
        <begin position="162"/>
        <end position="181"/>
    </location>
</feature>
<keyword evidence="2" id="KW-1185">Reference proteome</keyword>
<name>A0ABM3UJY1_BALAC</name>
<accession>A0ABM3UJY1</accession>
<feature type="compositionally biased region" description="Pro residues" evidence="1">
    <location>
        <begin position="139"/>
        <end position="152"/>
    </location>
</feature>
<protein>
    <submittedName>
        <fullName evidence="3">Collagen alpha-1(I) chain-like</fullName>
    </submittedName>
</protein>
<feature type="region of interest" description="Disordered" evidence="1">
    <location>
        <begin position="522"/>
        <end position="564"/>
    </location>
</feature>
<feature type="region of interest" description="Disordered" evidence="1">
    <location>
        <begin position="1"/>
        <end position="229"/>
    </location>
</feature>
<feature type="compositionally biased region" description="Polar residues" evidence="1">
    <location>
        <begin position="424"/>
        <end position="437"/>
    </location>
</feature>
<feature type="compositionally biased region" description="Gly residues" evidence="1">
    <location>
        <begin position="112"/>
        <end position="121"/>
    </location>
</feature>
<dbReference type="RefSeq" id="XP_057414650.1">
    <property type="nucleotide sequence ID" value="XM_057558667.1"/>
</dbReference>
<evidence type="ECO:0000256" key="1">
    <source>
        <dbReference type="SAM" id="MobiDB-lite"/>
    </source>
</evidence>
<evidence type="ECO:0000313" key="2">
    <source>
        <dbReference type="Proteomes" id="UP001652580"/>
    </source>
</evidence>
<gene>
    <name evidence="3" type="primary">LOC103015719</name>
</gene>
<reference evidence="3" key="1">
    <citation type="submission" date="2025-08" db="UniProtKB">
        <authorList>
            <consortium name="RefSeq"/>
        </authorList>
    </citation>
    <scope>IDENTIFICATION</scope>
</reference>
<feature type="region of interest" description="Disordered" evidence="1">
    <location>
        <begin position="397"/>
        <end position="437"/>
    </location>
</feature>
<proteinExistence type="predicted"/>
<feature type="compositionally biased region" description="Basic residues" evidence="1">
    <location>
        <begin position="215"/>
        <end position="226"/>
    </location>
</feature>
<dbReference type="Proteomes" id="UP001652580">
    <property type="component" value="Chromosome 12"/>
</dbReference>
<feature type="compositionally biased region" description="Gly residues" evidence="1">
    <location>
        <begin position="182"/>
        <end position="195"/>
    </location>
</feature>